<gene>
    <name evidence="4" type="ORF">WJX81_005312</name>
</gene>
<evidence type="ECO:0000256" key="1">
    <source>
        <dbReference type="SAM" id="MobiDB-lite"/>
    </source>
</evidence>
<comment type="caution">
    <text evidence="4">The sequence shown here is derived from an EMBL/GenBank/DDBJ whole genome shotgun (WGS) entry which is preliminary data.</text>
</comment>
<dbReference type="SUPFAM" id="SSF50494">
    <property type="entry name" value="Trypsin-like serine proteases"/>
    <property type="match status" value="1"/>
</dbReference>
<keyword evidence="2" id="KW-0732">Signal</keyword>
<dbReference type="PANTHER" id="PTHR36234">
    <property type="entry name" value="LYSYL ENDOPEPTIDASE"/>
    <property type="match status" value="1"/>
</dbReference>
<evidence type="ECO:0000313" key="5">
    <source>
        <dbReference type="Proteomes" id="UP001445335"/>
    </source>
</evidence>
<feature type="chain" id="PRO_5043620866" description="Peptidase S1 domain-containing protein" evidence="2">
    <location>
        <begin position="22"/>
        <end position="914"/>
    </location>
</feature>
<protein>
    <recommendedName>
        <fullName evidence="3">Peptidase S1 domain-containing protein</fullName>
    </recommendedName>
</protein>
<dbReference type="GO" id="GO:0006508">
    <property type="term" value="P:proteolysis"/>
    <property type="evidence" value="ECO:0007669"/>
    <property type="project" value="InterPro"/>
</dbReference>
<evidence type="ECO:0000313" key="4">
    <source>
        <dbReference type="EMBL" id="KAK9836324.1"/>
    </source>
</evidence>
<reference evidence="4 5" key="1">
    <citation type="journal article" date="2024" name="Nat. Commun.">
        <title>Phylogenomics reveals the evolutionary origins of lichenization in chlorophyte algae.</title>
        <authorList>
            <person name="Puginier C."/>
            <person name="Libourel C."/>
            <person name="Otte J."/>
            <person name="Skaloud P."/>
            <person name="Haon M."/>
            <person name="Grisel S."/>
            <person name="Petersen M."/>
            <person name="Berrin J.G."/>
            <person name="Delaux P.M."/>
            <person name="Dal Grande F."/>
            <person name="Keller J."/>
        </authorList>
    </citation>
    <scope>NUCLEOTIDE SEQUENCE [LARGE SCALE GENOMIC DNA]</scope>
    <source>
        <strain evidence="4 5">SAG 245.80</strain>
    </source>
</reference>
<dbReference type="InterPro" id="IPR001254">
    <property type="entry name" value="Trypsin_dom"/>
</dbReference>
<evidence type="ECO:0000256" key="2">
    <source>
        <dbReference type="SAM" id="SignalP"/>
    </source>
</evidence>
<feature type="signal peptide" evidence="2">
    <location>
        <begin position="1"/>
        <end position="21"/>
    </location>
</feature>
<proteinExistence type="predicted"/>
<dbReference type="AlphaFoldDB" id="A0AAW1RR46"/>
<feature type="region of interest" description="Disordered" evidence="1">
    <location>
        <begin position="855"/>
        <end position="875"/>
    </location>
</feature>
<feature type="domain" description="Peptidase S1" evidence="3">
    <location>
        <begin position="247"/>
        <end position="523"/>
    </location>
</feature>
<dbReference type="InterPro" id="IPR009003">
    <property type="entry name" value="Peptidase_S1_PA"/>
</dbReference>
<keyword evidence="5" id="KW-1185">Reference proteome</keyword>
<dbReference type="EMBL" id="JALJOU010000025">
    <property type="protein sequence ID" value="KAK9836324.1"/>
    <property type="molecule type" value="Genomic_DNA"/>
</dbReference>
<dbReference type="Pfam" id="PF00089">
    <property type="entry name" value="Trypsin"/>
    <property type="match status" value="1"/>
</dbReference>
<evidence type="ECO:0000259" key="3">
    <source>
        <dbReference type="PROSITE" id="PS50240"/>
    </source>
</evidence>
<feature type="compositionally biased region" description="Low complexity" evidence="1">
    <location>
        <begin position="865"/>
        <end position="875"/>
    </location>
</feature>
<feature type="region of interest" description="Disordered" evidence="1">
    <location>
        <begin position="214"/>
        <end position="260"/>
    </location>
</feature>
<dbReference type="PROSITE" id="PS50240">
    <property type="entry name" value="TRYPSIN_DOM"/>
    <property type="match status" value="1"/>
</dbReference>
<sequence length="914" mass="98083">MGTRLLGFAAVALALASLACAQRPSAITPRTWELRRAEHALPEPPELRLPLADPFVFLEQNRERMGAHTRAVRGLAPQGFEAFDLDEKAAWEELPGGGVALRLTIRSPDAGSHIVVFSDVWLPENGRLSIYAPAATRNLTRCAHSCVSITSADVAEGVLTTPMIEGEEIALEYSQPAMPVPGESDTEPILRVASIMQGLPDTLHRLEAKRRRRLLSIDGPGRRLQQNKGQPGPAKVPTGLATGPSAQPGGPSTPAPVPWPPYVPGTSFRVDLLQQRSDKLGSCTPSVECDPQYSQVAKAVIDIYAINLSLGAMALCTGTIISAPMNRKYVLTADHCFVDKTQINNFRYWLMIFNYEAPCGATVSPPITNVIQGMTLKFYDSHADVLLLSVPNIIPDHYNVYELGYDASDNAVPKSGFAIHHPAGNIARISSFNQTAGSISTDFMAAKFPPGQIQPSDTTHFEVKWGLGATEGGSSGSPLIDADTGRVMGVLTGGFSSCDQPHAPDYYGRLSKAWTGGLDHYLSTDPPEQLVIEVADTLAQSMDGKVVVQSLNGTTPYQHGPGLAFYPAVITMSPNHLNATFSYFLTDPLKAGETIYMNMTVNGLVPGNTWDVTPKLMFSATNDSFVEGTERRRNITVTMTNINPNEFKPGDLVRFLLIFELISDQDPNYKHIHTLKGIGQRQLGPWTQYQPVMCVPATERHPCSFNEDIIRQVNVTQPNATGLAIFQRTATSLGHHCIDTCLMPGVLKTSTISIYINKMFTWTLAADPFGDPNCVHIPGLTVEANHTYTLVVSDKDDLDAVLPVGVVRSVVATPLTAESDELQLLDTQRIQLGPVAGPASGASVTKSLNFGLPPGSSADVDRARQPAAAAGAPAGMLASNPGLPAGAGAPSPAFAEDAGKAFSSKYEWGSSFGL</sequence>
<name>A0AAW1RR46_9CHLO</name>
<dbReference type="GO" id="GO:0004252">
    <property type="term" value="F:serine-type endopeptidase activity"/>
    <property type="evidence" value="ECO:0007669"/>
    <property type="project" value="InterPro"/>
</dbReference>
<accession>A0AAW1RR46</accession>
<dbReference type="Gene3D" id="2.40.10.10">
    <property type="entry name" value="Trypsin-like serine proteases"/>
    <property type="match status" value="2"/>
</dbReference>
<dbReference type="PROSITE" id="PS51257">
    <property type="entry name" value="PROKAR_LIPOPROTEIN"/>
    <property type="match status" value="1"/>
</dbReference>
<feature type="compositionally biased region" description="Pro residues" evidence="1">
    <location>
        <begin position="251"/>
        <end position="260"/>
    </location>
</feature>
<dbReference type="InterPro" id="IPR043504">
    <property type="entry name" value="Peptidase_S1_PA_chymotrypsin"/>
</dbReference>
<organism evidence="4 5">
    <name type="scientific">Elliptochloris bilobata</name>
    <dbReference type="NCBI Taxonomy" id="381761"/>
    <lineage>
        <taxon>Eukaryota</taxon>
        <taxon>Viridiplantae</taxon>
        <taxon>Chlorophyta</taxon>
        <taxon>core chlorophytes</taxon>
        <taxon>Trebouxiophyceae</taxon>
        <taxon>Trebouxiophyceae incertae sedis</taxon>
        <taxon>Elliptochloris clade</taxon>
        <taxon>Elliptochloris</taxon>
    </lineage>
</organism>
<dbReference type="PANTHER" id="PTHR36234:SF5">
    <property type="entry name" value="LYSYL ENDOPEPTIDASE"/>
    <property type="match status" value="1"/>
</dbReference>
<dbReference type="Proteomes" id="UP001445335">
    <property type="component" value="Unassembled WGS sequence"/>
</dbReference>